<reference evidence="1" key="1">
    <citation type="submission" date="2020-11" db="EMBL/GenBank/DDBJ databases">
        <authorList>
            <person name="Tran Van P."/>
        </authorList>
    </citation>
    <scope>NUCLEOTIDE SEQUENCE</scope>
</reference>
<protein>
    <submittedName>
        <fullName evidence="1">Uncharacterized protein</fullName>
    </submittedName>
</protein>
<gene>
    <name evidence="1" type="ORF">CTOB1V02_LOCUS15083</name>
</gene>
<evidence type="ECO:0000313" key="1">
    <source>
        <dbReference type="EMBL" id="CAD7237268.1"/>
    </source>
</evidence>
<dbReference type="AlphaFoldDB" id="A0A7R8WZL3"/>
<accession>A0A7R8WZL3</accession>
<sequence length="68" mass="7806">MRRSGIFLVLALFWITSMRITTLRLKESTPHTCILECGKPPSRGTRKIWICTPSTTCILANQNFELPR</sequence>
<dbReference type="EMBL" id="OB686267">
    <property type="protein sequence ID" value="CAD7237268.1"/>
    <property type="molecule type" value="Genomic_DNA"/>
</dbReference>
<name>A0A7R8WZL3_9CRUS</name>
<proteinExistence type="predicted"/>
<organism evidence="1">
    <name type="scientific">Cyprideis torosa</name>
    <dbReference type="NCBI Taxonomy" id="163714"/>
    <lineage>
        <taxon>Eukaryota</taxon>
        <taxon>Metazoa</taxon>
        <taxon>Ecdysozoa</taxon>
        <taxon>Arthropoda</taxon>
        <taxon>Crustacea</taxon>
        <taxon>Oligostraca</taxon>
        <taxon>Ostracoda</taxon>
        <taxon>Podocopa</taxon>
        <taxon>Podocopida</taxon>
        <taxon>Cytherocopina</taxon>
        <taxon>Cytheroidea</taxon>
        <taxon>Cytherideidae</taxon>
        <taxon>Cyprideis</taxon>
    </lineage>
</organism>